<evidence type="ECO:0000256" key="1">
    <source>
        <dbReference type="SAM" id="Phobius"/>
    </source>
</evidence>
<evidence type="ECO:0000313" key="2">
    <source>
        <dbReference type="EMBL" id="BBO23032.1"/>
    </source>
</evidence>
<sequence length="581" mass="63714">MRQLYQTGRSKGCLPAVRQWLLVATGVMAGGGAWCSIGARIAKSDPYAAAYAEVLDHAGIPWTSLDTFAAGALKPHDVLLLCGRGSLSDPDRQALESWLKEGGLLLVSGSSWGVAESLGLGECLRRPRFEFESQDSSRRIAFGGEPAIAKSAKVLSQTSDGLAVQSMHALGKGVSAYFAPHVGQTAALMQMGRGVDTDALGPMDGSAILDDGRLRAEDGVFLDFETDRAGELFAEPWADRLKESWIEQIVQLATLSRKPLALLWHWPNGARAGASVSIDCETFDVDQVSNIQRLLRMFGCPVTWLVAQPGFPLDTYRLFRSWDHEVGLLFTLDDDSGWTEERLKSQHLALERAASVPQLISARAVDGRWKGYFDFYEMAEHVGIRVSASKGGRQRGVSGFLFGTGHPFFPTKLDGTRSKVLECPYSVYLPGEVFPEERFGAFVEAILNSHGHLHIAFKSDALSQHHAVDALRNLLSLCHQQRVAFLKLSDVYAFERARRTLKMYFGGNEESRSLRLASDTDVRGLGVLLLSPGGQVELNGKAVRSLPFPAYGAQWTHVPLDLESKRLVELRLSVERDSRAA</sequence>
<dbReference type="KEGG" id="npy:NPRO_06270"/>
<dbReference type="Gene3D" id="3.20.20.370">
    <property type="entry name" value="Glycoside hydrolase/deacetylase"/>
    <property type="match status" value="1"/>
</dbReference>
<protein>
    <submittedName>
        <fullName evidence="2">Uncharacterized protein</fullName>
    </submittedName>
</protein>
<keyword evidence="1" id="KW-0812">Transmembrane</keyword>
<evidence type="ECO:0000313" key="3">
    <source>
        <dbReference type="Proteomes" id="UP000662873"/>
    </source>
</evidence>
<dbReference type="EMBL" id="AP021858">
    <property type="protein sequence ID" value="BBO23032.1"/>
    <property type="molecule type" value="Genomic_DNA"/>
</dbReference>
<reference evidence="2" key="1">
    <citation type="journal article" name="DNA Res.">
        <title>The physiological potential of anammox bacteria as revealed by their core genome structure.</title>
        <authorList>
            <person name="Okubo T."/>
            <person name="Toyoda A."/>
            <person name="Fukuhara K."/>
            <person name="Uchiyama I."/>
            <person name="Harigaya Y."/>
            <person name="Kuroiwa M."/>
            <person name="Suzuki T."/>
            <person name="Murakami Y."/>
            <person name="Suwa Y."/>
            <person name="Takami H."/>
        </authorList>
    </citation>
    <scope>NUCLEOTIDE SEQUENCE</scope>
    <source>
        <strain evidence="2">317325-2</strain>
    </source>
</reference>
<gene>
    <name evidence="2" type="ORF">NPRO_06270</name>
</gene>
<dbReference type="Proteomes" id="UP000662873">
    <property type="component" value="Chromosome"/>
</dbReference>
<name>A0A809RTG9_9BACT</name>
<organism evidence="2 3">
    <name type="scientific">Candidatus Nitrosymbiomonas proteolyticus</name>
    <dbReference type="NCBI Taxonomy" id="2608984"/>
    <lineage>
        <taxon>Bacteria</taxon>
        <taxon>Bacillati</taxon>
        <taxon>Armatimonadota</taxon>
        <taxon>Armatimonadota incertae sedis</taxon>
        <taxon>Candidatus Nitrosymbiomonas</taxon>
    </lineage>
</organism>
<dbReference type="AlphaFoldDB" id="A0A809RTG9"/>
<accession>A0A809RTG9</accession>
<proteinExistence type="predicted"/>
<feature type="transmembrane region" description="Helical" evidence="1">
    <location>
        <begin position="20"/>
        <end position="39"/>
    </location>
</feature>
<keyword evidence="1" id="KW-0472">Membrane</keyword>
<keyword evidence="1" id="KW-1133">Transmembrane helix</keyword>